<evidence type="ECO:0000256" key="1">
    <source>
        <dbReference type="SAM" id="Phobius"/>
    </source>
</evidence>
<dbReference type="EMBL" id="FRFG01000005">
    <property type="protein sequence ID" value="SHO54563.1"/>
    <property type="molecule type" value="Genomic_DNA"/>
</dbReference>
<name>A0A1M7YPL1_9VIBR</name>
<accession>A0A1M7YPL1</accession>
<reference evidence="3" key="1">
    <citation type="submission" date="2016-12" db="EMBL/GenBank/DDBJ databases">
        <authorList>
            <person name="Rodrigo-Torres L."/>
            <person name="Arahal R.D."/>
            <person name="Lucena T."/>
        </authorList>
    </citation>
    <scope>NUCLEOTIDE SEQUENCE [LARGE SCALE GENOMIC DNA]</scope>
</reference>
<keyword evidence="1" id="KW-0472">Membrane</keyword>
<keyword evidence="3" id="KW-1185">Reference proteome</keyword>
<dbReference type="Proteomes" id="UP000184600">
    <property type="component" value="Unassembled WGS sequence"/>
</dbReference>
<evidence type="ECO:0000313" key="3">
    <source>
        <dbReference type="Proteomes" id="UP000184600"/>
    </source>
</evidence>
<dbReference type="AlphaFoldDB" id="A0A1M7YPL1"/>
<dbReference type="STRING" id="1117707.VQ7734_00277"/>
<evidence type="ECO:0000313" key="2">
    <source>
        <dbReference type="EMBL" id="SHO54563.1"/>
    </source>
</evidence>
<evidence type="ECO:0008006" key="4">
    <source>
        <dbReference type="Google" id="ProtNLM"/>
    </source>
</evidence>
<protein>
    <recommendedName>
        <fullName evidence="4">DUF1240 domain-containing protein</fullName>
    </recommendedName>
</protein>
<feature type="transmembrane region" description="Helical" evidence="1">
    <location>
        <begin position="21"/>
        <end position="40"/>
    </location>
</feature>
<dbReference type="RefSeq" id="WP_073579475.1">
    <property type="nucleotide sequence ID" value="NZ_AP024898.1"/>
</dbReference>
<feature type="transmembrane region" description="Helical" evidence="1">
    <location>
        <begin position="96"/>
        <end position="115"/>
    </location>
</feature>
<sequence>MVIDHKSHATINKNTKPKMSLARMIFCFLLFFPFSIYMFISSSEHIYSLIYAINHTSSALFFSSSEITLLGCGIILFVFSIRVLILRKNPFQLDKFFIITSIISFFIMFISPSIMESIVESFVKEHQYGYCAGASYKGLDCYTIDENTCLIETVRREKMLKDFWGE</sequence>
<organism evidence="2 3">
    <name type="scientific">Vibrio quintilis</name>
    <dbReference type="NCBI Taxonomy" id="1117707"/>
    <lineage>
        <taxon>Bacteria</taxon>
        <taxon>Pseudomonadati</taxon>
        <taxon>Pseudomonadota</taxon>
        <taxon>Gammaproteobacteria</taxon>
        <taxon>Vibrionales</taxon>
        <taxon>Vibrionaceae</taxon>
        <taxon>Vibrio</taxon>
    </lineage>
</organism>
<proteinExistence type="predicted"/>
<feature type="transmembrane region" description="Helical" evidence="1">
    <location>
        <begin position="60"/>
        <end position="84"/>
    </location>
</feature>
<keyword evidence="1" id="KW-1133">Transmembrane helix</keyword>
<keyword evidence="1" id="KW-0812">Transmembrane</keyword>
<gene>
    <name evidence="2" type="ORF">VQ7734_00277</name>
</gene>